<comment type="caution">
    <text evidence="1">The sequence shown here is derived from an EMBL/GenBank/DDBJ whole genome shotgun (WGS) entry which is preliminary data.</text>
</comment>
<organism evidence="1 2">
    <name type="scientific">Eiseniibacteriota bacterium</name>
    <dbReference type="NCBI Taxonomy" id="2212470"/>
    <lineage>
        <taxon>Bacteria</taxon>
        <taxon>Candidatus Eiseniibacteriota</taxon>
    </lineage>
</organism>
<evidence type="ECO:0000313" key="2">
    <source>
        <dbReference type="Proteomes" id="UP000580839"/>
    </source>
</evidence>
<dbReference type="EMBL" id="JABFRW010000066">
    <property type="protein sequence ID" value="NOT33700.1"/>
    <property type="molecule type" value="Genomic_DNA"/>
</dbReference>
<gene>
    <name evidence="1" type="ORF">HOP12_05950</name>
</gene>
<proteinExistence type="predicted"/>
<reference evidence="1 2" key="1">
    <citation type="submission" date="2020-04" db="EMBL/GenBank/DDBJ databases">
        <title>Metagenomic profiling of ammonia- and methane-oxidizing microorganisms in a Dutch drinking water treatment plant.</title>
        <authorList>
            <person name="Poghosyan L."/>
            <person name="Leucker S."/>
        </authorList>
    </citation>
    <scope>NUCLEOTIDE SEQUENCE [LARGE SCALE GENOMIC DNA]</scope>
    <source>
        <strain evidence="1">S-RSF-IL-03</strain>
    </source>
</reference>
<sequence>MTTGFCPECGAGYPPEVVACPRCRAVLTTEPPSREAAPEVVHRVPDAAAGALLLGVLEHHGVEALLRTTTLPGYGSVRRDWGTSAWGEIIVAPDAAAEARALIAEYLAALERGGAVRDEDVGEPDTET</sequence>
<protein>
    <submittedName>
        <fullName evidence="1">Zinc ribbon domain-containing protein</fullName>
    </submittedName>
</protein>
<dbReference type="AlphaFoldDB" id="A0A849SQM4"/>
<name>A0A849SQM4_UNCEI</name>
<evidence type="ECO:0000313" key="1">
    <source>
        <dbReference type="EMBL" id="NOT33700.1"/>
    </source>
</evidence>
<dbReference type="Proteomes" id="UP000580839">
    <property type="component" value="Unassembled WGS sequence"/>
</dbReference>
<accession>A0A849SQM4</accession>